<dbReference type="EMBL" id="FOEL01000006">
    <property type="protein sequence ID" value="SEQ59799.1"/>
    <property type="molecule type" value="Genomic_DNA"/>
</dbReference>
<protein>
    <submittedName>
        <fullName evidence="1">Uncharacterized protein</fullName>
    </submittedName>
</protein>
<sequence length="62" mass="7032">MASYKVVRAFTDNETEKGYNEGSTFTSDDEERVSFLADNGFIKITTSHKVTPKRAPRKKESD</sequence>
<comment type="caution">
    <text evidence="1">The sequence shown here is derived from an EMBL/GenBank/DDBJ whole genome shotgun (WGS) entry which is preliminary data.</text>
</comment>
<evidence type="ECO:0000313" key="2">
    <source>
        <dbReference type="Proteomes" id="UP000199410"/>
    </source>
</evidence>
<organism evidence="1 2">
    <name type="scientific">Lysinibacillus fusiformis</name>
    <dbReference type="NCBI Taxonomy" id="28031"/>
    <lineage>
        <taxon>Bacteria</taxon>
        <taxon>Bacillati</taxon>
        <taxon>Bacillota</taxon>
        <taxon>Bacilli</taxon>
        <taxon>Bacillales</taxon>
        <taxon>Bacillaceae</taxon>
        <taxon>Lysinibacillus</taxon>
    </lineage>
</organism>
<dbReference type="Proteomes" id="UP000199410">
    <property type="component" value="Unassembled WGS sequence"/>
</dbReference>
<reference evidence="1 2" key="1">
    <citation type="submission" date="2016-10" db="EMBL/GenBank/DDBJ databases">
        <authorList>
            <person name="Varghese N."/>
            <person name="Submissions S."/>
        </authorList>
    </citation>
    <scope>NUCLEOTIDE SEQUENCE [LARGE SCALE GENOMIC DNA]</scope>
    <source>
        <strain evidence="1 2">TC-13</strain>
    </source>
</reference>
<gene>
    <name evidence="1" type="ORF">SAMN02787113_01979</name>
</gene>
<evidence type="ECO:0000313" key="1">
    <source>
        <dbReference type="EMBL" id="SEQ59799.1"/>
    </source>
</evidence>
<dbReference type="AlphaFoldDB" id="A0A1H9HBT3"/>
<accession>A0A1H9HBT3</accession>
<proteinExistence type="predicted"/>
<dbReference type="RefSeq" id="WP_089986012.1">
    <property type="nucleotide sequence ID" value="NZ_FMVP01000006.1"/>
</dbReference>
<name>A0A1H9HBT3_9BACI</name>